<feature type="transmembrane region" description="Helical" evidence="1">
    <location>
        <begin position="332"/>
        <end position="351"/>
    </location>
</feature>
<dbReference type="OrthoDB" id="2137478at2"/>
<protein>
    <recommendedName>
        <fullName evidence="4">Glycosyltransferase RgtA/B/C/D-like domain-containing protein</fullName>
    </recommendedName>
</protein>
<dbReference type="Proteomes" id="UP000051999">
    <property type="component" value="Unassembled WGS sequence"/>
</dbReference>
<keyword evidence="1" id="KW-0472">Membrane</keyword>
<dbReference type="RefSeq" id="WP_017262760.1">
    <property type="nucleotide sequence ID" value="NZ_AZFF01000039.1"/>
</dbReference>
<evidence type="ECO:0000313" key="2">
    <source>
        <dbReference type="EMBL" id="KRL52475.1"/>
    </source>
</evidence>
<dbReference type="EMBL" id="AZFF01000039">
    <property type="protein sequence ID" value="KRL52475.1"/>
    <property type="molecule type" value="Genomic_DNA"/>
</dbReference>
<dbReference type="STRING" id="1114972.FD35_GL001929"/>
<proteinExistence type="predicted"/>
<evidence type="ECO:0008006" key="4">
    <source>
        <dbReference type="Google" id="ProtNLM"/>
    </source>
</evidence>
<accession>A0A0R1RFY6</accession>
<reference evidence="2 3" key="1">
    <citation type="journal article" date="2015" name="Genome Announc.">
        <title>Expanding the biotechnology potential of lactobacilli through comparative genomics of 213 strains and associated genera.</title>
        <authorList>
            <person name="Sun Z."/>
            <person name="Harris H.M."/>
            <person name="McCann A."/>
            <person name="Guo C."/>
            <person name="Argimon S."/>
            <person name="Zhang W."/>
            <person name="Yang X."/>
            <person name="Jeffery I.B."/>
            <person name="Cooney J.C."/>
            <person name="Kagawa T.F."/>
            <person name="Liu W."/>
            <person name="Song Y."/>
            <person name="Salvetti E."/>
            <person name="Wrobel A."/>
            <person name="Rasinkangas P."/>
            <person name="Parkhill J."/>
            <person name="Rea M.C."/>
            <person name="O'Sullivan O."/>
            <person name="Ritari J."/>
            <person name="Douillard F.P."/>
            <person name="Paul Ross R."/>
            <person name="Yang R."/>
            <person name="Briner A.E."/>
            <person name="Felis G.E."/>
            <person name="de Vos W.M."/>
            <person name="Barrangou R."/>
            <person name="Klaenhammer T.R."/>
            <person name="Caufield P.W."/>
            <person name="Cui Y."/>
            <person name="Zhang H."/>
            <person name="O'Toole P.W."/>
        </authorList>
    </citation>
    <scope>NUCLEOTIDE SEQUENCE [LARGE SCALE GENOMIC DNA]</scope>
    <source>
        <strain evidence="2 3">DSM 15814</strain>
    </source>
</reference>
<feature type="transmembrane region" description="Helical" evidence="1">
    <location>
        <begin position="293"/>
        <end position="320"/>
    </location>
</feature>
<feature type="transmembrane region" description="Helical" evidence="1">
    <location>
        <begin position="9"/>
        <end position="27"/>
    </location>
</feature>
<keyword evidence="1" id="KW-1133">Transmembrane helix</keyword>
<keyword evidence="3" id="KW-1185">Reference proteome</keyword>
<evidence type="ECO:0000313" key="3">
    <source>
        <dbReference type="Proteomes" id="UP000051999"/>
    </source>
</evidence>
<feature type="transmembrane region" description="Helical" evidence="1">
    <location>
        <begin position="559"/>
        <end position="579"/>
    </location>
</feature>
<feature type="transmembrane region" description="Helical" evidence="1">
    <location>
        <begin position="140"/>
        <end position="162"/>
    </location>
</feature>
<feature type="transmembrane region" description="Helical" evidence="1">
    <location>
        <begin position="264"/>
        <end position="281"/>
    </location>
</feature>
<name>A0A0R1RFY6_9LACO</name>
<feature type="transmembrane region" description="Helical" evidence="1">
    <location>
        <begin position="533"/>
        <end position="553"/>
    </location>
</feature>
<feature type="transmembrane region" description="Helical" evidence="1">
    <location>
        <begin position="66"/>
        <end position="89"/>
    </location>
</feature>
<gene>
    <name evidence="2" type="ORF">FD35_GL001929</name>
</gene>
<feature type="transmembrane region" description="Helical" evidence="1">
    <location>
        <begin position="238"/>
        <end position="258"/>
    </location>
</feature>
<comment type="caution">
    <text evidence="2">The sequence shown here is derived from an EMBL/GenBank/DDBJ whole genome shotgun (WGS) entry which is preliminary data.</text>
</comment>
<keyword evidence="1" id="KW-0812">Transmembrane</keyword>
<feature type="transmembrane region" description="Helical" evidence="1">
    <location>
        <begin position="101"/>
        <end position="120"/>
    </location>
</feature>
<organism evidence="2 3">
    <name type="scientific">Furfurilactobacillus rossiae DSM 15814</name>
    <dbReference type="NCBI Taxonomy" id="1114972"/>
    <lineage>
        <taxon>Bacteria</taxon>
        <taxon>Bacillati</taxon>
        <taxon>Bacillota</taxon>
        <taxon>Bacilli</taxon>
        <taxon>Lactobacillales</taxon>
        <taxon>Lactobacillaceae</taxon>
        <taxon>Furfurilactobacillus</taxon>
    </lineage>
</organism>
<evidence type="ECO:0000256" key="1">
    <source>
        <dbReference type="SAM" id="Phobius"/>
    </source>
</evidence>
<sequence>MMKIKTNKSILYVYVFTISLLLSYMTMTSSFHIFNFIALTFVFMAFYVLLISFFKIDRQMKWRGAYNFQTVSCAILATLLSCWTTISFVGSLNELEKFKTIYYVITAILVIAMALLNYFILLNVYQNKSVSKTVLPKRSIVFRILTVSGLVTSNLVCFVAYYPGIMMTDSLWQWQQLKTNVYSNVQPVMNTMIIKLCMQLWNSVASYALLQNVLYIFTMSWIFIYFYERVSRRSSKCLIIGLLVLAIISPFSPIMNQFITKDSLSASIGLILTFLIYRMLVQPNLLESKFFPLTVFIIVFLFSGLRTNSLIAFVAFEIVFLACHHSRMFFRWHSVAFLAIMLELLVTGPFYKSMNVQPSDPSESFGVPTQILAAVYDSNGNISAKERNSMLKILPDVQWRQLYSPYSVDSIKFAPGSAYNRDYISHHLTNLTMMTLKLALKNPRIALKAYYNQTRPFWKVNVGSYNPFGSYDARAANFTTVPGREASYLRNGHVVNYRIPSWIDDMYGHSPVKIHSLYVQFSSFIYRQKLTQVVSFPATIFILSMWLLSISVVSSKWSLVMSQVLPIMIFGTLIIAIPAQQFRYYDPFYWNFELLVLAFVFEHDCIDNFINSKNDKLV</sequence>
<feature type="transmembrane region" description="Helical" evidence="1">
    <location>
        <begin position="204"/>
        <end position="226"/>
    </location>
</feature>
<dbReference type="AlphaFoldDB" id="A0A0R1RFY6"/>
<dbReference type="PATRIC" id="fig|1114972.6.peg.1969"/>
<feature type="transmembrane region" description="Helical" evidence="1">
    <location>
        <begin position="33"/>
        <end position="54"/>
    </location>
</feature>